<dbReference type="OrthoDB" id="5313288at2759"/>
<evidence type="ECO:0000313" key="1">
    <source>
        <dbReference type="EMBL" id="KAF2131487.1"/>
    </source>
</evidence>
<dbReference type="Proteomes" id="UP000799771">
    <property type="component" value="Unassembled WGS sequence"/>
</dbReference>
<dbReference type="AlphaFoldDB" id="A0A6A6AKU2"/>
<evidence type="ECO:0000313" key="2">
    <source>
        <dbReference type="Proteomes" id="UP000799771"/>
    </source>
</evidence>
<dbReference type="GeneID" id="54408182"/>
<name>A0A6A6AKU2_9PLEO</name>
<gene>
    <name evidence="1" type="ORF">P153DRAFT_365069</name>
</gene>
<organism evidence="1 2">
    <name type="scientific">Dothidotthia symphoricarpi CBS 119687</name>
    <dbReference type="NCBI Taxonomy" id="1392245"/>
    <lineage>
        <taxon>Eukaryota</taxon>
        <taxon>Fungi</taxon>
        <taxon>Dikarya</taxon>
        <taxon>Ascomycota</taxon>
        <taxon>Pezizomycotina</taxon>
        <taxon>Dothideomycetes</taxon>
        <taxon>Pleosporomycetidae</taxon>
        <taxon>Pleosporales</taxon>
        <taxon>Dothidotthiaceae</taxon>
        <taxon>Dothidotthia</taxon>
    </lineage>
</organism>
<accession>A0A6A6AKU2</accession>
<protein>
    <submittedName>
        <fullName evidence="1">Uncharacterized protein</fullName>
    </submittedName>
</protein>
<dbReference type="RefSeq" id="XP_033525874.1">
    <property type="nucleotide sequence ID" value="XM_033667750.1"/>
</dbReference>
<dbReference type="EMBL" id="ML977502">
    <property type="protein sequence ID" value="KAF2131487.1"/>
    <property type="molecule type" value="Genomic_DNA"/>
</dbReference>
<sequence length="265" mass="29991">MTNLTTLPPEILFTILSFASPSGVTTAKAPVHPFNTIAATNKYLYTIVEEYTRGLLKQHTGFTPPKSSKTFTCRKKWVEGTCQVCKKSSKRRATLNRVFTCCRTCDRKCFPKLTMTQAREIHNLSKLDLFTPNRLHPSLPPLAVGEVASMGGTATMISEADIITRRELIHSRLGEVNSTDAVYLRRRCAAHERLIAHMDILYNCRYRTWAAARRFVKKDSGEESTRCKSMLTKESREEYVEKGLWKEWAAMRMGGSSEEDAVDIG</sequence>
<keyword evidence="2" id="KW-1185">Reference proteome</keyword>
<proteinExistence type="predicted"/>
<reference evidence="1" key="1">
    <citation type="journal article" date="2020" name="Stud. Mycol.">
        <title>101 Dothideomycetes genomes: a test case for predicting lifestyles and emergence of pathogens.</title>
        <authorList>
            <person name="Haridas S."/>
            <person name="Albert R."/>
            <person name="Binder M."/>
            <person name="Bloem J."/>
            <person name="Labutti K."/>
            <person name="Salamov A."/>
            <person name="Andreopoulos B."/>
            <person name="Baker S."/>
            <person name="Barry K."/>
            <person name="Bills G."/>
            <person name="Bluhm B."/>
            <person name="Cannon C."/>
            <person name="Castanera R."/>
            <person name="Culley D."/>
            <person name="Daum C."/>
            <person name="Ezra D."/>
            <person name="Gonzalez J."/>
            <person name="Henrissat B."/>
            <person name="Kuo A."/>
            <person name="Liang C."/>
            <person name="Lipzen A."/>
            <person name="Lutzoni F."/>
            <person name="Magnuson J."/>
            <person name="Mondo S."/>
            <person name="Nolan M."/>
            <person name="Ohm R."/>
            <person name="Pangilinan J."/>
            <person name="Park H.-J."/>
            <person name="Ramirez L."/>
            <person name="Alfaro M."/>
            <person name="Sun H."/>
            <person name="Tritt A."/>
            <person name="Yoshinaga Y."/>
            <person name="Zwiers L.-H."/>
            <person name="Turgeon B."/>
            <person name="Goodwin S."/>
            <person name="Spatafora J."/>
            <person name="Crous P."/>
            <person name="Grigoriev I."/>
        </authorList>
    </citation>
    <scope>NUCLEOTIDE SEQUENCE</scope>
    <source>
        <strain evidence="1">CBS 119687</strain>
    </source>
</reference>